<feature type="region of interest" description="Disordered" evidence="1">
    <location>
        <begin position="357"/>
        <end position="376"/>
    </location>
</feature>
<organism evidence="3 4">
    <name type="scientific">Plasmodium inui San Antonio 1</name>
    <dbReference type="NCBI Taxonomy" id="1237626"/>
    <lineage>
        <taxon>Eukaryota</taxon>
        <taxon>Sar</taxon>
        <taxon>Alveolata</taxon>
        <taxon>Apicomplexa</taxon>
        <taxon>Aconoidasida</taxon>
        <taxon>Haemosporida</taxon>
        <taxon>Plasmodiidae</taxon>
        <taxon>Plasmodium</taxon>
        <taxon>Plasmodium (Plasmodium)</taxon>
    </lineage>
</organism>
<name>W7AFT7_9APIC</name>
<evidence type="ECO:0000256" key="1">
    <source>
        <dbReference type="SAM" id="MobiDB-lite"/>
    </source>
</evidence>
<keyword evidence="4" id="KW-1185">Reference proteome</keyword>
<sequence length="376" mass="41476">MGGSILGNFMNSLRADAEKRKHCNKEPNLNEGICKLTNYLDRPISVSEDIFSAKDEGWSSSLRNFLYGRSRSICVYLELWLTALELTSAARGEILGGNCKYKDFKEEVVSGRSGSRCKVDVQLSHWRNFVQRSSLSMSQSYEKNLQLCMQIVREIYKGLKITQVGRTTKVNLKQEHNICGNVYKALTEWVDEKFAEEILKNWFSTEDSEGKPMNTLQVAGTDLFEVISEDLIGDDAGIKDLKCKCEGIKGVGIQSIEKKFITEKTQDSITEIVQHLPSEDVTTEDSLSSTLQEYIQESNIAKGSEAETDDSSGSGPFTVSAGVSWGGMIGGGAVAVALGSLGVYGMTRIMTRGGRVARRGSKYQRAMGSVSYTPKP</sequence>
<dbReference type="GeneID" id="20040738"/>
<dbReference type="Proteomes" id="UP000030640">
    <property type="component" value="Unassembled WGS sequence"/>
</dbReference>
<dbReference type="AlphaFoldDB" id="W7AFT7"/>
<evidence type="ECO:0000256" key="2">
    <source>
        <dbReference type="SAM" id="Phobius"/>
    </source>
</evidence>
<keyword evidence="2" id="KW-0472">Membrane</keyword>
<accession>W7AFT7</accession>
<dbReference type="VEuPathDB" id="PlasmoDB:C922_05464"/>
<evidence type="ECO:0000313" key="4">
    <source>
        <dbReference type="Proteomes" id="UP000030640"/>
    </source>
</evidence>
<keyword evidence="2" id="KW-0812">Transmembrane</keyword>
<reference evidence="3 4" key="1">
    <citation type="submission" date="2013-02" db="EMBL/GenBank/DDBJ databases">
        <title>The Genome Sequence of Plasmodium inui San Antonio 1.</title>
        <authorList>
            <consortium name="The Broad Institute Genome Sequencing Platform"/>
            <consortium name="The Broad Institute Genome Sequencing Center for Infectious Disease"/>
            <person name="Neafsey D."/>
            <person name="Cheeseman I."/>
            <person name="Volkman S."/>
            <person name="Adams J."/>
            <person name="Walker B."/>
            <person name="Young S.K."/>
            <person name="Zeng Q."/>
            <person name="Gargeya S."/>
            <person name="Fitzgerald M."/>
            <person name="Haas B."/>
            <person name="Abouelleil A."/>
            <person name="Alvarado L."/>
            <person name="Arachchi H.M."/>
            <person name="Berlin A.M."/>
            <person name="Chapman S.B."/>
            <person name="Dewar J."/>
            <person name="Goldberg J."/>
            <person name="Griggs A."/>
            <person name="Gujja S."/>
            <person name="Hansen M."/>
            <person name="Howarth C."/>
            <person name="Imamovic A."/>
            <person name="Larimer J."/>
            <person name="McCowan C."/>
            <person name="Murphy C."/>
            <person name="Neiman D."/>
            <person name="Pearson M."/>
            <person name="Priest M."/>
            <person name="Roberts A."/>
            <person name="Saif S."/>
            <person name="Shea T."/>
            <person name="Sisk P."/>
            <person name="Sykes S."/>
            <person name="Wortman J."/>
            <person name="Nusbaum C."/>
            <person name="Birren B."/>
        </authorList>
    </citation>
    <scope>NUCLEOTIDE SEQUENCE [LARGE SCALE GENOMIC DNA]</scope>
    <source>
        <strain evidence="3 4">San Antonio 1</strain>
    </source>
</reference>
<feature type="transmembrane region" description="Helical" evidence="2">
    <location>
        <begin position="325"/>
        <end position="345"/>
    </location>
</feature>
<dbReference type="EMBL" id="KI965535">
    <property type="protein sequence ID" value="EUD64161.1"/>
    <property type="molecule type" value="Genomic_DNA"/>
</dbReference>
<gene>
    <name evidence="3" type="ORF">C922_05464</name>
</gene>
<protein>
    <submittedName>
        <fullName evidence="3">Uncharacterized protein</fullName>
    </submittedName>
</protein>
<proteinExistence type="predicted"/>
<dbReference type="RefSeq" id="XP_008819257.1">
    <property type="nucleotide sequence ID" value="XM_008821035.1"/>
</dbReference>
<keyword evidence="2" id="KW-1133">Transmembrane helix</keyword>
<evidence type="ECO:0000313" key="3">
    <source>
        <dbReference type="EMBL" id="EUD64161.1"/>
    </source>
</evidence>